<protein>
    <submittedName>
        <fullName evidence="1">Uncharacterized protein</fullName>
    </submittedName>
</protein>
<comment type="caution">
    <text evidence="1">The sequence shown here is derived from an EMBL/GenBank/DDBJ whole genome shotgun (WGS) entry which is preliminary data.</text>
</comment>
<name>A0A2H0UGI4_9BACT</name>
<sequence length="95" mass="11034">MKNTPDKNFLVIQEKGLEVGNNAYRLVYYAKNSGKRHPVPFRVPVIITGFSNTGRVRVKTVEYMPECPPKEPRVSRWAHPRNTKKPVLPDFIEKR</sequence>
<accession>A0A2H0UGI4</accession>
<evidence type="ECO:0000313" key="2">
    <source>
        <dbReference type="Proteomes" id="UP000229315"/>
    </source>
</evidence>
<organism evidence="1 2">
    <name type="scientific">Candidatus Kaiserbacteria bacterium CG10_big_fil_rev_8_21_14_0_10_45_20</name>
    <dbReference type="NCBI Taxonomy" id="1974607"/>
    <lineage>
        <taxon>Bacteria</taxon>
        <taxon>Candidatus Kaiseribacteriota</taxon>
    </lineage>
</organism>
<proteinExistence type="predicted"/>
<gene>
    <name evidence="1" type="ORF">COU15_00275</name>
</gene>
<dbReference type="EMBL" id="PFBH01000001">
    <property type="protein sequence ID" value="PIR85518.1"/>
    <property type="molecule type" value="Genomic_DNA"/>
</dbReference>
<reference evidence="2" key="1">
    <citation type="submission" date="2017-09" db="EMBL/GenBank/DDBJ databases">
        <title>Depth-based differentiation of microbial function through sediment-hosted aquifers and enrichment of novel symbionts in the deep terrestrial subsurface.</title>
        <authorList>
            <person name="Probst A.J."/>
            <person name="Ladd B."/>
            <person name="Jarett J.K."/>
            <person name="Geller-Mcgrath D.E."/>
            <person name="Sieber C.M.K."/>
            <person name="Emerson J.B."/>
            <person name="Anantharaman K."/>
            <person name="Thomas B.C."/>
            <person name="Malmstrom R."/>
            <person name="Stieglmeier M."/>
            <person name="Klingl A."/>
            <person name="Woyke T."/>
            <person name="Ryan C.M."/>
            <person name="Banfield J.F."/>
        </authorList>
    </citation>
    <scope>NUCLEOTIDE SEQUENCE [LARGE SCALE GENOMIC DNA]</scope>
</reference>
<dbReference type="Proteomes" id="UP000229315">
    <property type="component" value="Unassembled WGS sequence"/>
</dbReference>
<evidence type="ECO:0000313" key="1">
    <source>
        <dbReference type="EMBL" id="PIR85518.1"/>
    </source>
</evidence>
<dbReference type="AlphaFoldDB" id="A0A2H0UGI4"/>